<evidence type="ECO:0000313" key="2">
    <source>
        <dbReference type="Proteomes" id="UP001596505"/>
    </source>
</evidence>
<keyword evidence="2" id="KW-1185">Reference proteome</keyword>
<dbReference type="Proteomes" id="UP001596505">
    <property type="component" value="Unassembled WGS sequence"/>
</dbReference>
<sequence length="215" mass="24762">MTSKKKMASEIKIKTKNNKAILVDYPDNLTLIGKGRSAFVFKISGENKVIKLFFPQFSHLAKQEAEIYDALADIPYFPKCYESGKNYIVEDFIEGKTMFQCLVEGVNITERMVQDVDTAIQSARSKGLNPSDIHLRNIIVTPGDGIKLIDVARFRQSKDCMRWRDLKKAFYFYYQKPHFPKRWAPVLLDLIGAVYKKGWLAFLLGKNQNINLLQK</sequence>
<dbReference type="PANTHER" id="PTHR37171">
    <property type="entry name" value="SERINE/THREONINE-PROTEIN KINASE YRZF-RELATED"/>
    <property type="match status" value="1"/>
</dbReference>
<proteinExistence type="predicted"/>
<comment type="caution">
    <text evidence="1">The sequence shown here is derived from an EMBL/GenBank/DDBJ whole genome shotgun (WGS) entry which is preliminary data.</text>
</comment>
<dbReference type="PANTHER" id="PTHR37171:SF1">
    <property type="entry name" value="SERINE_THREONINE-PROTEIN KINASE YRZF-RELATED"/>
    <property type="match status" value="1"/>
</dbReference>
<keyword evidence="1" id="KW-0418">Kinase</keyword>
<dbReference type="GO" id="GO:0016301">
    <property type="term" value="F:kinase activity"/>
    <property type="evidence" value="ECO:0007669"/>
    <property type="project" value="UniProtKB-KW"/>
</dbReference>
<protein>
    <submittedName>
        <fullName evidence="1">Protein kinase family protein</fullName>
    </submittedName>
</protein>
<dbReference type="SUPFAM" id="SSF56112">
    <property type="entry name" value="Protein kinase-like (PK-like)"/>
    <property type="match status" value="1"/>
</dbReference>
<keyword evidence="1" id="KW-0808">Transferase</keyword>
<reference evidence="2" key="1">
    <citation type="journal article" date="2019" name="Int. J. Syst. Evol. Microbiol.">
        <title>The Global Catalogue of Microorganisms (GCM) 10K type strain sequencing project: providing services to taxonomists for standard genome sequencing and annotation.</title>
        <authorList>
            <consortium name="The Broad Institute Genomics Platform"/>
            <consortium name="The Broad Institute Genome Sequencing Center for Infectious Disease"/>
            <person name="Wu L."/>
            <person name="Ma J."/>
        </authorList>
    </citation>
    <scope>NUCLEOTIDE SEQUENCE [LARGE SCALE GENOMIC DNA]</scope>
    <source>
        <strain evidence="2">CGMCC 1.16305</strain>
    </source>
</reference>
<name>A0ABW2PRW7_9BACL</name>
<gene>
    <name evidence="1" type="ORF">ACFQRG_04060</name>
</gene>
<dbReference type="InterPro" id="IPR052396">
    <property type="entry name" value="Meiotic_Drive_Suppr_Kinase"/>
</dbReference>
<evidence type="ECO:0000313" key="1">
    <source>
        <dbReference type="EMBL" id="MFC7392148.1"/>
    </source>
</evidence>
<accession>A0ABW2PRW7</accession>
<dbReference type="EMBL" id="JBHTCO010000004">
    <property type="protein sequence ID" value="MFC7392148.1"/>
    <property type="molecule type" value="Genomic_DNA"/>
</dbReference>
<dbReference type="InterPro" id="IPR011009">
    <property type="entry name" value="Kinase-like_dom_sf"/>
</dbReference>
<organism evidence="1 2">
    <name type="scientific">Scopulibacillus cellulosilyticus</name>
    <dbReference type="NCBI Taxonomy" id="2665665"/>
    <lineage>
        <taxon>Bacteria</taxon>
        <taxon>Bacillati</taxon>
        <taxon>Bacillota</taxon>
        <taxon>Bacilli</taxon>
        <taxon>Bacillales</taxon>
        <taxon>Sporolactobacillaceae</taxon>
        <taxon>Scopulibacillus</taxon>
    </lineage>
</organism>
<dbReference type="RefSeq" id="WP_380963914.1">
    <property type="nucleotide sequence ID" value="NZ_JBHTCO010000004.1"/>
</dbReference>
<dbReference type="Gene3D" id="1.10.510.10">
    <property type="entry name" value="Transferase(Phosphotransferase) domain 1"/>
    <property type="match status" value="1"/>
</dbReference>